<feature type="domain" description="RCC1-like" evidence="4">
    <location>
        <begin position="22"/>
        <end position="245"/>
    </location>
</feature>
<proteinExistence type="predicted"/>
<dbReference type="Gene3D" id="2.130.10.30">
    <property type="entry name" value="Regulator of chromosome condensation 1/beta-lactamase-inhibitor protein II"/>
    <property type="match status" value="3"/>
</dbReference>
<evidence type="ECO:0000256" key="2">
    <source>
        <dbReference type="ARBA" id="ARBA00022737"/>
    </source>
</evidence>
<feature type="repeat" description="RCC1" evidence="3">
    <location>
        <begin position="216"/>
        <end position="273"/>
    </location>
</feature>
<dbReference type="Pfam" id="PF25390">
    <property type="entry name" value="WD40_RLD"/>
    <property type="match status" value="1"/>
</dbReference>
<evidence type="ECO:0000256" key="3">
    <source>
        <dbReference type="PROSITE-ProRule" id="PRU00235"/>
    </source>
</evidence>
<dbReference type="Pfam" id="PF00415">
    <property type="entry name" value="RCC1"/>
    <property type="match status" value="1"/>
</dbReference>
<feature type="repeat" description="RCC1" evidence="3">
    <location>
        <begin position="113"/>
        <end position="163"/>
    </location>
</feature>
<feature type="repeat" description="RCC1" evidence="3">
    <location>
        <begin position="373"/>
        <end position="426"/>
    </location>
</feature>
<organism evidence="5 6">
    <name type="scientific">Pseudocohnilembus persalinus</name>
    <name type="common">Ciliate</name>
    <dbReference type="NCBI Taxonomy" id="266149"/>
    <lineage>
        <taxon>Eukaryota</taxon>
        <taxon>Sar</taxon>
        <taxon>Alveolata</taxon>
        <taxon>Ciliophora</taxon>
        <taxon>Intramacronucleata</taxon>
        <taxon>Oligohymenophorea</taxon>
        <taxon>Scuticociliatia</taxon>
        <taxon>Philasterida</taxon>
        <taxon>Pseudocohnilembidae</taxon>
        <taxon>Pseudocohnilembus</taxon>
    </lineage>
</organism>
<feature type="repeat" description="RCC1" evidence="3">
    <location>
        <begin position="164"/>
        <end position="215"/>
    </location>
</feature>
<gene>
    <name evidence="5" type="ORF">PPERSA_12523</name>
</gene>
<dbReference type="PANTHER" id="PTHR45982">
    <property type="entry name" value="REGULATOR OF CHROMOSOME CONDENSATION"/>
    <property type="match status" value="1"/>
</dbReference>
<dbReference type="InterPro" id="IPR009091">
    <property type="entry name" value="RCC1/BLIP-II"/>
</dbReference>
<evidence type="ECO:0000313" key="5">
    <source>
        <dbReference type="EMBL" id="KRW99419.1"/>
    </source>
</evidence>
<dbReference type="AlphaFoldDB" id="A0A0V0QB86"/>
<dbReference type="GO" id="GO:0005737">
    <property type="term" value="C:cytoplasm"/>
    <property type="evidence" value="ECO:0007669"/>
    <property type="project" value="TreeGrafter"/>
</dbReference>
<keyword evidence="6" id="KW-1185">Reference proteome</keyword>
<feature type="repeat" description="RCC1" evidence="3">
    <location>
        <begin position="319"/>
        <end position="372"/>
    </location>
</feature>
<dbReference type="PRINTS" id="PR00633">
    <property type="entry name" value="RCCNDNSATION"/>
</dbReference>
<feature type="repeat" description="RCC1" evidence="3">
    <location>
        <begin position="58"/>
        <end position="112"/>
    </location>
</feature>
<dbReference type="OrthoDB" id="289810at2759"/>
<dbReference type="InterPro" id="IPR051553">
    <property type="entry name" value="Ran_GTPase-activating"/>
</dbReference>
<dbReference type="SUPFAM" id="SSF50985">
    <property type="entry name" value="RCC1/BLIP-II"/>
    <property type="match status" value="2"/>
</dbReference>
<evidence type="ECO:0000256" key="1">
    <source>
        <dbReference type="ARBA" id="ARBA00022658"/>
    </source>
</evidence>
<dbReference type="Pfam" id="PF13540">
    <property type="entry name" value="RCC1_2"/>
    <property type="match status" value="3"/>
</dbReference>
<sequence length="771" mass="87112">MFFTIKQVENNQNDNSDLQDIYVTPTELLVYNKNNELQYIDRIECGYHHTVLIVGDKGHIYYFGMGKEGILGNGKFENVEKPQLLNKNDFHMKHKIINVACGSGHTLALSSKLVLFSWGKNNRGQLGIGTINDSLYPEEVRIQNENIIYISAGDQHSAAITQNNELYTWGNGEHFRLGHGVDMDEIGPKKVDVLEDVYVKHVSCGSTHTLAITNEGFVYSWGQGLNGKLGHSKDDINDQQLPIRCGIDKKSFKKHIFYQVSAGQQHSMALTQSGILYTWGSSKNGVLGYKTVNDMECLPKKVSSIATGYKHVLVVTELGECYGWGSNSNYQLGLGYCSKYVHEPQKIVGALETKNIKMAVASDKFSAVLTDQGEIWSFGTSQSGVLGLQENNFYQISEPRLINDIPPMNYIAASPGSMMAIQQMPKNSKFSNLYAWGNNQYGQLGIKIKSVESVIYEQDDQMSDINEQSESDNDQSEQFQDQISNYNKNNKISSNYKSKAVKQGKKYKKNIKNLTIYSPQLVDFPEKQLLVQVQCGIFHSVVMNNQGTLYSCGLNQYSGHYDMIKNNSFNDYLDIFTPLSFDQSLKSNKFIHFSVGEYHSLAINQNNDVYGWGSSKFGKLGTVNPVKDAREYYNDMHIDLQIKNIKESQKEFLPPMKISNLQQIQAVFVSAGQYHSNIIDQYGQVFCLGSDIQGQMGINSKENQNNQDIKDQYNSKNIYLNPQQIRAVYASHMNDLNQTKITYDIIVKMSQAINQSNILKEQEQLEIENTM</sequence>
<dbReference type="Proteomes" id="UP000054937">
    <property type="component" value="Unassembled WGS sequence"/>
</dbReference>
<dbReference type="InterPro" id="IPR058923">
    <property type="entry name" value="RCC1-like_dom"/>
</dbReference>
<dbReference type="PROSITE" id="PS50012">
    <property type="entry name" value="RCC1_3"/>
    <property type="match status" value="8"/>
</dbReference>
<dbReference type="PROSITE" id="PS00626">
    <property type="entry name" value="RCC1_2"/>
    <property type="match status" value="3"/>
</dbReference>
<dbReference type="PANTHER" id="PTHR45982:SF1">
    <property type="entry name" value="REGULATOR OF CHROMOSOME CONDENSATION"/>
    <property type="match status" value="1"/>
</dbReference>
<evidence type="ECO:0000313" key="6">
    <source>
        <dbReference type="Proteomes" id="UP000054937"/>
    </source>
</evidence>
<keyword evidence="2" id="KW-0677">Repeat</keyword>
<dbReference type="InterPro" id="IPR000408">
    <property type="entry name" value="Reg_chr_condens"/>
</dbReference>
<feature type="repeat" description="RCC1" evidence="3">
    <location>
        <begin position="274"/>
        <end position="318"/>
    </location>
</feature>
<dbReference type="EMBL" id="LDAU01000213">
    <property type="protein sequence ID" value="KRW99419.1"/>
    <property type="molecule type" value="Genomic_DNA"/>
</dbReference>
<protein>
    <submittedName>
        <fullName evidence="5">Regulator of chromosome condensation 1/beta-lactamase-inhibitor protein II</fullName>
    </submittedName>
</protein>
<feature type="repeat" description="RCC1" evidence="3">
    <location>
        <begin position="607"/>
        <end position="682"/>
    </location>
</feature>
<name>A0A0V0QB86_PSEPJ</name>
<dbReference type="OMA" id="EGGVKCW"/>
<accession>A0A0V0QB86</accession>
<keyword evidence="1" id="KW-0344">Guanine-nucleotide releasing factor</keyword>
<dbReference type="InParanoid" id="A0A0V0QB86"/>
<reference evidence="5 6" key="1">
    <citation type="journal article" date="2015" name="Sci. Rep.">
        <title>Genome of the facultative scuticociliatosis pathogen Pseudocohnilembus persalinus provides insight into its virulence through horizontal gene transfer.</title>
        <authorList>
            <person name="Xiong J."/>
            <person name="Wang G."/>
            <person name="Cheng J."/>
            <person name="Tian M."/>
            <person name="Pan X."/>
            <person name="Warren A."/>
            <person name="Jiang C."/>
            <person name="Yuan D."/>
            <person name="Miao W."/>
        </authorList>
    </citation>
    <scope>NUCLEOTIDE SEQUENCE [LARGE SCALE GENOMIC DNA]</scope>
    <source>
        <strain evidence="5">36N120E</strain>
    </source>
</reference>
<evidence type="ECO:0000259" key="4">
    <source>
        <dbReference type="Pfam" id="PF25390"/>
    </source>
</evidence>
<comment type="caution">
    <text evidence="5">The sequence shown here is derived from an EMBL/GenBank/DDBJ whole genome shotgun (WGS) entry which is preliminary data.</text>
</comment>
<dbReference type="GO" id="GO:0005085">
    <property type="term" value="F:guanyl-nucleotide exchange factor activity"/>
    <property type="evidence" value="ECO:0007669"/>
    <property type="project" value="TreeGrafter"/>
</dbReference>